<dbReference type="Gene3D" id="3.60.10.10">
    <property type="entry name" value="Endonuclease/exonuclease/phosphatase"/>
    <property type="match status" value="1"/>
</dbReference>
<evidence type="ECO:0000259" key="9">
    <source>
        <dbReference type="Pfam" id="PF03372"/>
    </source>
</evidence>
<evidence type="ECO:0000256" key="6">
    <source>
        <dbReference type="PIRSR" id="PIRSR604808-1"/>
    </source>
</evidence>
<keyword evidence="4" id="KW-0378">Hydrolase</keyword>
<keyword evidence="5 7" id="KW-0460">Magnesium</keyword>
<dbReference type="PROSITE" id="PS51435">
    <property type="entry name" value="AP_NUCLEASE_F1_4"/>
    <property type="match status" value="1"/>
</dbReference>
<evidence type="ECO:0000313" key="10">
    <source>
        <dbReference type="EMBL" id="RKS97952.1"/>
    </source>
</evidence>
<dbReference type="NCBIfam" id="TIGR00195">
    <property type="entry name" value="exoDNase_III"/>
    <property type="match status" value="1"/>
</dbReference>
<feature type="domain" description="Endonuclease/exonuclease/phosphatase" evidence="9">
    <location>
        <begin position="4"/>
        <end position="248"/>
    </location>
</feature>
<dbReference type="EMBL" id="RBXB01000002">
    <property type="protein sequence ID" value="RKS97952.1"/>
    <property type="molecule type" value="Genomic_DNA"/>
</dbReference>
<dbReference type="GO" id="GO:0004519">
    <property type="term" value="F:endonuclease activity"/>
    <property type="evidence" value="ECO:0007669"/>
    <property type="project" value="InterPro"/>
</dbReference>
<feature type="site" description="Important for catalytic activity" evidence="8">
    <location>
        <position position="218"/>
    </location>
</feature>
<name>A0A495SCI3_9FLAO</name>
<reference evidence="10 11" key="1">
    <citation type="submission" date="2018-10" db="EMBL/GenBank/DDBJ databases">
        <title>Genomic Encyclopedia of Archaeal and Bacterial Type Strains, Phase II (KMG-II): from individual species to whole genera.</title>
        <authorList>
            <person name="Goeker M."/>
        </authorList>
    </citation>
    <scope>NUCLEOTIDE SEQUENCE [LARGE SCALE GENOMIC DNA]</scope>
    <source>
        <strain evidence="10 11">DSM 14219</strain>
    </source>
</reference>
<comment type="cofactor">
    <cofactor evidence="1">
        <name>Mn(2+)</name>
        <dbReference type="ChEBI" id="CHEBI:29035"/>
    </cofactor>
</comment>
<evidence type="ECO:0000256" key="8">
    <source>
        <dbReference type="PIRSR" id="PIRSR604808-3"/>
    </source>
</evidence>
<dbReference type="NCBIfam" id="TIGR00633">
    <property type="entry name" value="xth"/>
    <property type="match status" value="1"/>
</dbReference>
<evidence type="ECO:0000256" key="4">
    <source>
        <dbReference type="ARBA" id="ARBA00022801"/>
    </source>
</evidence>
<comment type="caution">
    <text evidence="10">The sequence shown here is derived from an EMBL/GenBank/DDBJ whole genome shotgun (WGS) entry which is preliminary data.</text>
</comment>
<feature type="binding site" evidence="7">
    <location>
        <position position="247"/>
    </location>
    <ligand>
        <name>Mg(2+)</name>
        <dbReference type="ChEBI" id="CHEBI:18420"/>
        <label>1</label>
    </ligand>
</feature>
<evidence type="ECO:0000256" key="5">
    <source>
        <dbReference type="ARBA" id="ARBA00022842"/>
    </source>
</evidence>
<dbReference type="GO" id="GO:0003677">
    <property type="term" value="F:DNA binding"/>
    <property type="evidence" value="ECO:0007669"/>
    <property type="project" value="InterPro"/>
</dbReference>
<accession>A0A495SCI3</accession>
<evidence type="ECO:0000256" key="1">
    <source>
        <dbReference type="ARBA" id="ARBA00001936"/>
    </source>
</evidence>
<evidence type="ECO:0000313" key="11">
    <source>
        <dbReference type="Proteomes" id="UP000272428"/>
    </source>
</evidence>
<dbReference type="GO" id="GO:0008311">
    <property type="term" value="F:double-stranded DNA 3'-5' DNA exonuclease activity"/>
    <property type="evidence" value="ECO:0007669"/>
    <property type="project" value="InterPro"/>
</dbReference>
<dbReference type="RefSeq" id="WP_121461695.1">
    <property type="nucleotide sequence ID" value="NZ_RBXB01000002.1"/>
</dbReference>
<dbReference type="OrthoDB" id="9803914at2"/>
<keyword evidence="7" id="KW-0464">Manganese</keyword>
<dbReference type="PROSITE" id="PS00728">
    <property type="entry name" value="AP_NUCLEASE_F1_3"/>
    <property type="match status" value="1"/>
</dbReference>
<dbReference type="InterPro" id="IPR005135">
    <property type="entry name" value="Endo/exonuclease/phosphatase"/>
</dbReference>
<dbReference type="InterPro" id="IPR036691">
    <property type="entry name" value="Endo/exonu/phosph_ase_sf"/>
</dbReference>
<dbReference type="GO" id="GO:0046872">
    <property type="term" value="F:metal ion binding"/>
    <property type="evidence" value="ECO:0007669"/>
    <property type="project" value="UniProtKB-KW"/>
</dbReference>
<feature type="active site" description="Proton acceptor" evidence="6">
    <location>
        <position position="248"/>
    </location>
</feature>
<organism evidence="10 11">
    <name type="scientific">Chryseobacterium defluvii</name>
    <dbReference type="NCBI Taxonomy" id="160396"/>
    <lineage>
        <taxon>Bacteria</taxon>
        <taxon>Pseudomonadati</taxon>
        <taxon>Bacteroidota</taxon>
        <taxon>Flavobacteriia</taxon>
        <taxon>Flavobacteriales</taxon>
        <taxon>Weeksellaceae</taxon>
        <taxon>Chryseobacterium group</taxon>
        <taxon>Chryseobacterium</taxon>
    </lineage>
</organism>
<keyword evidence="11" id="KW-1185">Reference proteome</keyword>
<evidence type="ECO:0000256" key="7">
    <source>
        <dbReference type="PIRSR" id="PIRSR604808-2"/>
    </source>
</evidence>
<dbReference type="PANTHER" id="PTHR43250">
    <property type="entry name" value="EXODEOXYRIBONUCLEASE III"/>
    <property type="match status" value="1"/>
</dbReference>
<feature type="binding site" evidence="7">
    <location>
        <position position="34"/>
    </location>
    <ligand>
        <name>Mg(2+)</name>
        <dbReference type="ChEBI" id="CHEBI:18420"/>
        <label>1</label>
    </ligand>
</feature>
<feature type="site" description="Transition state stabilizer" evidence="8">
    <location>
        <position position="149"/>
    </location>
</feature>
<evidence type="ECO:0000256" key="2">
    <source>
        <dbReference type="ARBA" id="ARBA00007092"/>
    </source>
</evidence>
<dbReference type="PANTHER" id="PTHR43250:SF1">
    <property type="entry name" value="EXODEOXYRIBONUCLEASE III"/>
    <property type="match status" value="1"/>
</dbReference>
<feature type="site" description="Interaction with DNA substrate" evidence="8">
    <location>
        <position position="248"/>
    </location>
</feature>
<feature type="binding site" evidence="7">
    <location>
        <position position="7"/>
    </location>
    <ligand>
        <name>Mg(2+)</name>
        <dbReference type="ChEBI" id="CHEBI:18420"/>
        <label>1</label>
    </ligand>
</feature>
<feature type="binding site" evidence="7">
    <location>
        <position position="248"/>
    </location>
    <ligand>
        <name>Mg(2+)</name>
        <dbReference type="ChEBI" id="CHEBI:18420"/>
        <label>1</label>
    </ligand>
</feature>
<dbReference type="SUPFAM" id="SSF56219">
    <property type="entry name" value="DNase I-like"/>
    <property type="match status" value="1"/>
</dbReference>
<dbReference type="AlphaFoldDB" id="A0A495SCI3"/>
<dbReference type="InterPro" id="IPR020848">
    <property type="entry name" value="AP_endonuclease_F1_CS"/>
</dbReference>
<dbReference type="Pfam" id="PF03372">
    <property type="entry name" value="Exo_endo_phos"/>
    <property type="match status" value="1"/>
</dbReference>
<dbReference type="InterPro" id="IPR004808">
    <property type="entry name" value="AP_endonuc_1"/>
</dbReference>
<comment type="cofactor">
    <cofactor evidence="7">
        <name>Mg(2+)</name>
        <dbReference type="ChEBI" id="CHEBI:18420"/>
    </cofactor>
    <cofactor evidence="7">
        <name>Mn(2+)</name>
        <dbReference type="ChEBI" id="CHEBI:29035"/>
    </cofactor>
    <text evidence="7">Probably binds two magnesium or manganese ions per subunit.</text>
</comment>
<keyword evidence="3 7" id="KW-0479">Metal-binding</keyword>
<feature type="binding site" evidence="7">
    <location>
        <position position="147"/>
    </location>
    <ligand>
        <name>Mg(2+)</name>
        <dbReference type="ChEBI" id="CHEBI:18420"/>
        <label>1</label>
    </ligand>
</feature>
<dbReference type="GO" id="GO:0006281">
    <property type="term" value="P:DNA repair"/>
    <property type="evidence" value="ECO:0007669"/>
    <property type="project" value="InterPro"/>
</dbReference>
<gene>
    <name evidence="10" type="ORF">BCF58_2087</name>
</gene>
<feature type="binding site" evidence="7">
    <location>
        <position position="149"/>
    </location>
    <ligand>
        <name>Mg(2+)</name>
        <dbReference type="ChEBI" id="CHEBI:18420"/>
        <label>1</label>
    </ligand>
</feature>
<feature type="active site" description="Proton donor/acceptor" evidence="6">
    <location>
        <position position="147"/>
    </location>
</feature>
<dbReference type="CDD" id="cd09086">
    <property type="entry name" value="ExoIII-like_AP-endo"/>
    <property type="match status" value="1"/>
</dbReference>
<proteinExistence type="inferred from homology"/>
<dbReference type="Proteomes" id="UP000272428">
    <property type="component" value="Unassembled WGS sequence"/>
</dbReference>
<sequence length="257" mass="30000">MKIATYNVNGVNGRLPVLLKWLKEAQPDIVCFQELKTPQERFPIQEINDAGYQAIWHGQKSWNGVAILTRGLDITEVQNYLPGDPEDLQSRYIEAIIDQMVICCLYLPNGNPYPGPKFDYKLSWIKRLQKRTNQLIKMELPAIVIGDFNIIPEPMDVYKPERWENDALYRTEVRKAYRELLAKGWHDSIRELFPEDTVYTFWDYLYKAYERNAGIRLDHILLSPYLISSLQSGGVDSHVRGWEKSSDHAPVWIEIEK</sequence>
<protein>
    <submittedName>
        <fullName evidence="10">Exodeoxyribonuclease-3</fullName>
    </submittedName>
</protein>
<dbReference type="InterPro" id="IPR037493">
    <property type="entry name" value="ExoIII-like"/>
</dbReference>
<evidence type="ECO:0000256" key="3">
    <source>
        <dbReference type="ARBA" id="ARBA00022723"/>
    </source>
</evidence>
<feature type="active site" evidence="6">
    <location>
        <position position="106"/>
    </location>
</feature>
<comment type="similarity">
    <text evidence="2">Belongs to the DNA repair enzymes AP/ExoA family.</text>
</comment>